<dbReference type="Gene3D" id="3.30.70.1450">
    <property type="entry name" value="Regulator of K+ conductance, C-terminal domain"/>
    <property type="match status" value="1"/>
</dbReference>
<dbReference type="SUPFAM" id="SSF116726">
    <property type="entry name" value="TrkA C-terminal domain-like"/>
    <property type="match status" value="1"/>
</dbReference>
<dbReference type="PANTHER" id="PTHR43833">
    <property type="entry name" value="POTASSIUM CHANNEL PROTEIN 2-RELATED-RELATED"/>
    <property type="match status" value="1"/>
</dbReference>
<protein>
    <submittedName>
        <fullName evidence="3">TrkA family potassium uptake protein</fullName>
    </submittedName>
</protein>
<feature type="domain" description="RCK N-terminal" evidence="1">
    <location>
        <begin position="3"/>
        <end position="121"/>
    </location>
</feature>
<dbReference type="Gene3D" id="3.40.50.720">
    <property type="entry name" value="NAD(P)-binding Rossmann-like Domain"/>
    <property type="match status" value="1"/>
</dbReference>
<dbReference type="InterPro" id="IPR036291">
    <property type="entry name" value="NAD(P)-bd_dom_sf"/>
</dbReference>
<proteinExistence type="predicted"/>
<dbReference type="GO" id="GO:0006813">
    <property type="term" value="P:potassium ion transport"/>
    <property type="evidence" value="ECO:0007669"/>
    <property type="project" value="InterPro"/>
</dbReference>
<dbReference type="InterPro" id="IPR050721">
    <property type="entry name" value="Trk_Ktr_HKT_K-transport"/>
</dbReference>
<name>A0A5D0MI76_9BACT</name>
<dbReference type="InterPro" id="IPR036721">
    <property type="entry name" value="RCK_C_sf"/>
</dbReference>
<dbReference type="PANTHER" id="PTHR43833:SF7">
    <property type="entry name" value="KTR SYSTEM POTASSIUM UPTAKE PROTEIN C"/>
    <property type="match status" value="1"/>
</dbReference>
<dbReference type="AlphaFoldDB" id="A0A5D0MI76"/>
<dbReference type="InterPro" id="IPR006037">
    <property type="entry name" value="RCK_C"/>
</dbReference>
<evidence type="ECO:0000313" key="4">
    <source>
        <dbReference type="Proteomes" id="UP000324143"/>
    </source>
</evidence>
<accession>A0A5D0MI76</accession>
<dbReference type="SUPFAM" id="SSF51735">
    <property type="entry name" value="NAD(P)-binding Rossmann-fold domains"/>
    <property type="match status" value="1"/>
</dbReference>
<dbReference type="Proteomes" id="UP000324143">
    <property type="component" value="Unassembled WGS sequence"/>
</dbReference>
<reference evidence="3" key="1">
    <citation type="submission" date="2019-08" db="EMBL/GenBank/DDBJ databases">
        <title>Genomic characterization of a novel candidate phylum (ARYD3) from a high temperature, high salinity tertiary oil reservoir in north central Oklahoma, USA.</title>
        <authorList>
            <person name="Youssef N.H."/>
            <person name="Yadav A."/>
            <person name="Elshahed M.S."/>
        </authorList>
    </citation>
    <scope>NUCLEOTIDE SEQUENCE [LARGE SCALE GENOMIC DNA]</scope>
    <source>
        <strain evidence="3">ARYD3</strain>
    </source>
</reference>
<comment type="caution">
    <text evidence="3">The sequence shown here is derived from an EMBL/GenBank/DDBJ whole genome shotgun (WGS) entry which is preliminary data.</text>
</comment>
<evidence type="ECO:0000259" key="2">
    <source>
        <dbReference type="PROSITE" id="PS51202"/>
    </source>
</evidence>
<keyword evidence="4" id="KW-1185">Reference proteome</keyword>
<dbReference type="Pfam" id="PF02254">
    <property type="entry name" value="TrkA_N"/>
    <property type="match status" value="1"/>
</dbReference>
<dbReference type="EMBL" id="VSIX01000045">
    <property type="protein sequence ID" value="TYB31211.1"/>
    <property type="molecule type" value="Genomic_DNA"/>
</dbReference>
<dbReference type="PROSITE" id="PS51202">
    <property type="entry name" value="RCK_C"/>
    <property type="match status" value="1"/>
</dbReference>
<sequence>MINEKYLIVGLGRFGQSVLEVLLNSNSKVMVLDKDEEKINKIKDDVQNALILDATNEDVYSKFDLTDFAAAIVTIGEDFETTLLISIMLKQKGMNKVIARASNVIEQKILKKVGADIAVVPEIEIGEKVANNLLSNSVKEAIPLAENDSIIHVKPSEKLVGQTLEEINMRSQFSINVIAIKTKNEKGEENTMIPTSSYKIKEDDILIIVGSNENLDKFADYVIR</sequence>
<evidence type="ECO:0000259" key="1">
    <source>
        <dbReference type="PROSITE" id="PS51201"/>
    </source>
</evidence>
<feature type="domain" description="RCK C-terminal" evidence="2">
    <location>
        <begin position="136"/>
        <end position="224"/>
    </location>
</feature>
<dbReference type="Pfam" id="PF02080">
    <property type="entry name" value="TrkA_C"/>
    <property type="match status" value="1"/>
</dbReference>
<evidence type="ECO:0000313" key="3">
    <source>
        <dbReference type="EMBL" id="TYB31211.1"/>
    </source>
</evidence>
<dbReference type="GO" id="GO:0008324">
    <property type="term" value="F:monoatomic cation transmembrane transporter activity"/>
    <property type="evidence" value="ECO:0007669"/>
    <property type="project" value="InterPro"/>
</dbReference>
<gene>
    <name evidence="3" type="ORF">FXF47_05100</name>
</gene>
<dbReference type="InterPro" id="IPR003148">
    <property type="entry name" value="RCK_N"/>
</dbReference>
<dbReference type="PROSITE" id="PS51201">
    <property type="entry name" value="RCK_N"/>
    <property type="match status" value="1"/>
</dbReference>
<organism evidence="3 4">
    <name type="scientific">Candidatus Mcinerneyibacterium aminivorans</name>
    <dbReference type="NCBI Taxonomy" id="2703815"/>
    <lineage>
        <taxon>Bacteria</taxon>
        <taxon>Candidatus Macinerneyibacteriota</taxon>
        <taxon>Candidatus Mcinerneyibacteria</taxon>
        <taxon>Candidatus Mcinerneyibacteriales</taxon>
        <taxon>Candidatus Mcinerneyibacteriaceae</taxon>
        <taxon>Candidatus Mcinerneyibacterium</taxon>
    </lineage>
</organism>